<comment type="caution">
    <text evidence="1">The sequence shown here is derived from an EMBL/GenBank/DDBJ whole genome shotgun (WGS) entry which is preliminary data.</text>
</comment>
<reference evidence="1" key="1">
    <citation type="journal article" date="2014" name="Front. Microbiol.">
        <title>High frequency of phylogenetically diverse reductive dehalogenase-homologous genes in deep subseafloor sedimentary metagenomes.</title>
        <authorList>
            <person name="Kawai M."/>
            <person name="Futagami T."/>
            <person name="Toyoda A."/>
            <person name="Takaki Y."/>
            <person name="Nishi S."/>
            <person name="Hori S."/>
            <person name="Arai W."/>
            <person name="Tsubouchi T."/>
            <person name="Morono Y."/>
            <person name="Uchiyama I."/>
            <person name="Ito T."/>
            <person name="Fujiyama A."/>
            <person name="Inagaki F."/>
            <person name="Takami H."/>
        </authorList>
    </citation>
    <scope>NUCLEOTIDE SEQUENCE</scope>
    <source>
        <strain evidence="1">Expedition CK06-06</strain>
    </source>
</reference>
<accession>X1J0A1</accession>
<name>X1J0A1_9ZZZZ</name>
<sequence length="129" mass="14570">NFVDGELYWISDSNGPEPYDRGIFRCAPADLAHPEAHTLLFNPQVESGNMIIQDNVILASHCAPASPLDTGIIVSVDAGQTWAQYDLKEFGKRSPTRFHEKNSEGWFRMDLRSGWVQHAEVLFINPKDR</sequence>
<dbReference type="EMBL" id="BARU01040024">
    <property type="protein sequence ID" value="GAH87397.1"/>
    <property type="molecule type" value="Genomic_DNA"/>
</dbReference>
<dbReference type="AlphaFoldDB" id="X1J0A1"/>
<organism evidence="1">
    <name type="scientific">marine sediment metagenome</name>
    <dbReference type="NCBI Taxonomy" id="412755"/>
    <lineage>
        <taxon>unclassified sequences</taxon>
        <taxon>metagenomes</taxon>
        <taxon>ecological metagenomes</taxon>
    </lineage>
</organism>
<gene>
    <name evidence="1" type="ORF">S03H2_61940</name>
</gene>
<feature type="non-terminal residue" evidence="1">
    <location>
        <position position="1"/>
    </location>
</feature>
<evidence type="ECO:0008006" key="2">
    <source>
        <dbReference type="Google" id="ProtNLM"/>
    </source>
</evidence>
<proteinExistence type="predicted"/>
<evidence type="ECO:0000313" key="1">
    <source>
        <dbReference type="EMBL" id="GAH87397.1"/>
    </source>
</evidence>
<protein>
    <recommendedName>
        <fullName evidence="2">Sialidase domain-containing protein</fullName>
    </recommendedName>
</protein>